<dbReference type="PANTHER" id="PTHR30185">
    <property type="entry name" value="CRYPTIC BETA-GLUCOSIDE BGL OPERON ANTITERMINATOR"/>
    <property type="match status" value="1"/>
</dbReference>
<dbReference type="Pfam" id="PF08280">
    <property type="entry name" value="HTH_Mga"/>
    <property type="match status" value="1"/>
</dbReference>
<dbReference type="Gene3D" id="1.10.10.10">
    <property type="entry name" value="Winged helix-like DNA-binding domain superfamily/Winged helix DNA-binding domain"/>
    <property type="match status" value="1"/>
</dbReference>
<gene>
    <name evidence="6" type="ORF">A5888_001464</name>
    <name evidence="5" type="ORF">A5888_003420</name>
</gene>
<evidence type="ECO:0000256" key="2">
    <source>
        <dbReference type="ARBA" id="ARBA00023163"/>
    </source>
</evidence>
<dbReference type="Pfam" id="PF05043">
    <property type="entry name" value="Mga"/>
    <property type="match status" value="1"/>
</dbReference>
<dbReference type="AlphaFoldDB" id="A0A242K2N0"/>
<evidence type="ECO:0000256" key="1">
    <source>
        <dbReference type="ARBA" id="ARBA00023015"/>
    </source>
</evidence>
<dbReference type="InterPro" id="IPR007737">
    <property type="entry name" value="Mga_HTH"/>
</dbReference>
<reference evidence="5" key="1">
    <citation type="submission" date="2017-05" db="EMBL/GenBank/DDBJ databases">
        <title>The Genome Sequence of Enterococcus sp. 9E7_DIV0242.</title>
        <authorList>
            <consortium name="The Broad Institute Genomics Platform"/>
            <consortium name="The Broad Institute Genomic Center for Infectious Diseases"/>
            <person name="Earl A."/>
            <person name="Manson A."/>
            <person name="Schwartman J."/>
            <person name="Gilmore M."/>
            <person name="Abouelleil A."/>
            <person name="Cao P."/>
            <person name="Chapman S."/>
            <person name="Cusick C."/>
            <person name="Shea T."/>
            <person name="Young S."/>
            <person name="Neafsey D."/>
            <person name="Nusbaum C."/>
            <person name="Birren B."/>
        </authorList>
    </citation>
    <scope>NUCLEOTIDE SEQUENCE [LARGE SCALE GENOMIC DNA]</scope>
    <source>
        <strain evidence="5">9E7_DIV0242</strain>
    </source>
</reference>
<dbReference type="OrthoDB" id="1646817at2"/>
<dbReference type="EMBL" id="NGMM01000006">
    <property type="protein sequence ID" value="OTP12841.1"/>
    <property type="molecule type" value="Genomic_DNA"/>
</dbReference>
<dbReference type="EMBL" id="CP147247">
    <property type="protein sequence ID" value="WYJ89741.1"/>
    <property type="molecule type" value="Genomic_DNA"/>
</dbReference>
<reference evidence="6" key="2">
    <citation type="submission" date="2017-05" db="EMBL/GenBank/DDBJ databases">
        <authorList>
            <consortium name="The Broad Institute Genomics Platform"/>
            <consortium name="The Broad Institute Genomic Center for Infectious Diseases"/>
            <person name="Earl A."/>
            <person name="Manson A."/>
            <person name="Schwartman J."/>
            <person name="Gilmore M."/>
            <person name="Abouelleil A."/>
            <person name="Cao P."/>
            <person name="Chapman S."/>
            <person name="Cusick C."/>
            <person name="Shea T."/>
            <person name="Young S."/>
            <person name="Neafsey D."/>
            <person name="Nusbaum C."/>
            <person name="Birren B."/>
        </authorList>
    </citation>
    <scope>NUCLEOTIDE SEQUENCE</scope>
    <source>
        <strain evidence="6">9E7_DIV0242</strain>
    </source>
</reference>
<evidence type="ECO:0000313" key="6">
    <source>
        <dbReference type="EMBL" id="WYJ89741.1"/>
    </source>
</evidence>
<accession>A0A242K2N0</accession>
<keyword evidence="2" id="KW-0804">Transcription</keyword>
<proteinExistence type="predicted"/>
<evidence type="ECO:0000313" key="5">
    <source>
        <dbReference type="EMBL" id="OTP12841.1"/>
    </source>
</evidence>
<keyword evidence="7" id="KW-1185">Reference proteome</keyword>
<evidence type="ECO:0000259" key="3">
    <source>
        <dbReference type="Pfam" id="PF05043"/>
    </source>
</evidence>
<dbReference type="Proteomes" id="UP000195141">
    <property type="component" value="Chromosome"/>
</dbReference>
<evidence type="ECO:0000259" key="4">
    <source>
        <dbReference type="Pfam" id="PF08280"/>
    </source>
</evidence>
<dbReference type="InterPro" id="IPR013199">
    <property type="entry name" value="HTH_Mga_DNA-bd_dom"/>
</dbReference>
<feature type="domain" description="Mga helix-turn-helix" evidence="3">
    <location>
        <begin position="75"/>
        <end position="160"/>
    </location>
</feature>
<evidence type="ECO:0000313" key="7">
    <source>
        <dbReference type="Proteomes" id="UP000195141"/>
    </source>
</evidence>
<evidence type="ECO:0008006" key="8">
    <source>
        <dbReference type="Google" id="ProtNLM"/>
    </source>
</evidence>
<sequence length="503" mass="58876">MEQLITTEMTRKILLLNLLYGADDWLTTEKISARLHCSTKTVIADCRYIEEHWPDQLTIETSKKNGIKLTISTYHSIHDIYVDIIKSSASFTLMETIFFHPGESSEEMANRVFLSSSSLYRLSRKLNKSLKERHLSIESNPFLFSGTSERQIRYFFTSYFVEVYGVHKWPFHFDKVALLNLAKKFNADFQLYLSDFRIIRMAFSIAVTLTRIHQGFTTQKEMTNDDQLVEKLSQCMMESYHEELLALVKDLDFPTHSEWQKDFCYSVFWWIFGKDEETEEKTELLAEQLIQGVNKELNTSIDDISRKKINQIIRNLYCYHQIYPYKKHIIYSRFFYSGKSIKQNFILFSTRISKILTEHETSDGLPWNTFYLNEVLHDFMLYWEDLPTQLFNNRGKVSIAVLSDLGKEHAEVMGTILKMNFLNNVSVTTQNTSLFDPPKQQVASKRDLYVSNHHIEHVSQEKVVVVEDILSSKNIVDLRKIIEQNQLFAFAAKKKAAASTKHL</sequence>
<protein>
    <recommendedName>
        <fullName evidence="8">Mga helix-turn-helix domain-containing protein</fullName>
    </recommendedName>
</protein>
<organism evidence="5">
    <name type="scientific">Candidatus Enterococcus clewellii</name>
    <dbReference type="NCBI Taxonomy" id="1834193"/>
    <lineage>
        <taxon>Bacteria</taxon>
        <taxon>Bacillati</taxon>
        <taxon>Bacillota</taxon>
        <taxon>Bacilli</taxon>
        <taxon>Lactobacillales</taxon>
        <taxon>Enterococcaceae</taxon>
        <taxon>Enterococcus</taxon>
    </lineage>
</organism>
<dbReference type="RefSeq" id="WP_086350414.1">
    <property type="nucleotide sequence ID" value="NZ_CP147247.1"/>
</dbReference>
<dbReference type="PANTHER" id="PTHR30185:SF18">
    <property type="entry name" value="TRANSCRIPTIONAL REGULATOR MTLR"/>
    <property type="match status" value="1"/>
</dbReference>
<name>A0A242K2N0_9ENTE</name>
<reference evidence="6" key="3">
    <citation type="submission" date="2024-03" db="EMBL/GenBank/DDBJ databases">
        <title>The Genome Sequence of Enterococcus sp. DIV0242b.</title>
        <authorList>
            <consortium name="The Broad Institute Genomics Platform"/>
            <consortium name="The Broad Institute Microbial Omics Core"/>
            <consortium name="The Broad Institute Genomic Center for Infectious Diseases"/>
            <person name="Earl A."/>
            <person name="Manson A."/>
            <person name="Gilmore M."/>
            <person name="Schwartman J."/>
            <person name="Shea T."/>
            <person name="Abouelleil A."/>
            <person name="Cao P."/>
            <person name="Chapman S."/>
            <person name="Cusick C."/>
            <person name="Young S."/>
            <person name="Neafsey D."/>
            <person name="Nusbaum C."/>
            <person name="Birren B."/>
        </authorList>
    </citation>
    <scope>NUCLEOTIDE SEQUENCE</scope>
    <source>
        <strain evidence="6">9E7_DIV0242</strain>
    </source>
</reference>
<dbReference type="InterPro" id="IPR050661">
    <property type="entry name" value="BglG_antiterminators"/>
</dbReference>
<keyword evidence="1" id="KW-0805">Transcription regulation</keyword>
<dbReference type="InterPro" id="IPR036388">
    <property type="entry name" value="WH-like_DNA-bd_sf"/>
</dbReference>
<feature type="domain" description="M protein trans-acting positive regulator (MGA) HTH" evidence="4">
    <location>
        <begin position="7"/>
        <end position="63"/>
    </location>
</feature>